<dbReference type="PANTHER" id="PTHR43088">
    <property type="entry name" value="SUBUNIT OF PYRUVATE:FLAVODOXIN OXIDOREDUCTASE-RELATED"/>
    <property type="match status" value="1"/>
</dbReference>
<name>A0A1H0N8I4_9BACT</name>
<evidence type="ECO:0000313" key="5">
    <source>
        <dbReference type="Proteomes" id="UP000199073"/>
    </source>
</evidence>
<dbReference type="InterPro" id="IPR009014">
    <property type="entry name" value="Transketo_C/PFOR_II"/>
</dbReference>
<dbReference type="InterPro" id="IPR033412">
    <property type="entry name" value="PFOR_II"/>
</dbReference>
<reference evidence="4 5" key="1">
    <citation type="submission" date="2016-10" db="EMBL/GenBank/DDBJ databases">
        <authorList>
            <person name="de Groot N.N."/>
        </authorList>
    </citation>
    <scope>NUCLEOTIDE SEQUENCE [LARGE SCALE GENOMIC DNA]</scope>
    <source>
        <strain evidence="4 5">DSM 12130</strain>
    </source>
</reference>
<keyword evidence="5" id="KW-1185">Reference proteome</keyword>
<dbReference type="STRING" id="91360.SAMN05660330_01290"/>
<dbReference type="PANTHER" id="PTHR43088:SF1">
    <property type="entry name" value="SUBUNIT OF PYRUVATE:FLAVODOXIN OXIDOREDUCTASE"/>
    <property type="match status" value="1"/>
</dbReference>
<feature type="domain" description="Pyruvate flavodoxin/ferredoxin oxidoreductase pyrimidine binding" evidence="2">
    <location>
        <begin position="16"/>
        <end position="246"/>
    </location>
</feature>
<dbReference type="Pfam" id="PF01855">
    <property type="entry name" value="POR_N"/>
    <property type="match status" value="1"/>
</dbReference>
<evidence type="ECO:0000259" key="2">
    <source>
        <dbReference type="Pfam" id="PF01855"/>
    </source>
</evidence>
<organism evidence="4 5">
    <name type="scientific">Desulforhopalus singaporensis</name>
    <dbReference type="NCBI Taxonomy" id="91360"/>
    <lineage>
        <taxon>Bacteria</taxon>
        <taxon>Pseudomonadati</taxon>
        <taxon>Thermodesulfobacteriota</taxon>
        <taxon>Desulfobulbia</taxon>
        <taxon>Desulfobulbales</taxon>
        <taxon>Desulfocapsaceae</taxon>
        <taxon>Desulforhopalus</taxon>
    </lineage>
</organism>
<dbReference type="AlphaFoldDB" id="A0A1H0N8I4"/>
<dbReference type="OrthoDB" id="9794954at2"/>
<evidence type="ECO:0000256" key="1">
    <source>
        <dbReference type="ARBA" id="ARBA00023002"/>
    </source>
</evidence>
<dbReference type="InterPro" id="IPR029061">
    <property type="entry name" value="THDP-binding"/>
</dbReference>
<dbReference type="Pfam" id="PF17147">
    <property type="entry name" value="PFOR_II"/>
    <property type="match status" value="1"/>
</dbReference>
<evidence type="ECO:0000313" key="4">
    <source>
        <dbReference type="EMBL" id="SDO88826.1"/>
    </source>
</evidence>
<accession>A0A1H0N8I4</accession>
<sequence>MESNTLFMKNSEIFAEAMIRCGIRYHFAYPITPATDVMKYTAAHFHKVGGRMFQAESELAVINCLTGLAATGQLGCASTSGPGFDLMQEGIGFMTAAELPCILLDNMRVGPGDGDIIGSQQDYFMATRGGSHGDYYIPVYAPASGQEIVDLMPVAIDRAFTYRTPVLFVMDGVMAQMIETVDFTPAKETVSSYDTGEWSYTGAKDRGKRALITGSYAHSDGEQMVKKLMAKAEAMTAKEQLWEEYELEDAEVVVCAFGLPGRVCREIVQERRKQGEKIGFIRPITLFPFPEKVFAGLPGSVREILVVEMNYGQMVQDVRLAVNGRCNVSHYGHVGGDQPMIKAREVRNRLAALVPA</sequence>
<protein>
    <submittedName>
        <fullName evidence="4">2-oxoglutarate ferredoxin oxidoreductase subunit alpha</fullName>
    </submittedName>
</protein>
<dbReference type="CDD" id="cd07034">
    <property type="entry name" value="TPP_PYR_PFOR_IOR-alpha_like"/>
    <property type="match status" value="1"/>
</dbReference>
<dbReference type="Proteomes" id="UP000199073">
    <property type="component" value="Unassembled WGS sequence"/>
</dbReference>
<dbReference type="RefSeq" id="WP_092220940.1">
    <property type="nucleotide sequence ID" value="NZ_FNJI01000007.1"/>
</dbReference>
<dbReference type="EMBL" id="FNJI01000007">
    <property type="protein sequence ID" value="SDO88826.1"/>
    <property type="molecule type" value="Genomic_DNA"/>
</dbReference>
<dbReference type="GO" id="GO:0016491">
    <property type="term" value="F:oxidoreductase activity"/>
    <property type="evidence" value="ECO:0007669"/>
    <property type="project" value="UniProtKB-KW"/>
</dbReference>
<gene>
    <name evidence="4" type="ORF">SAMN05660330_01290</name>
</gene>
<dbReference type="InterPro" id="IPR002880">
    <property type="entry name" value="Pyrv_Fd/Flavodoxin_OxRdtase_N"/>
</dbReference>
<dbReference type="Gene3D" id="3.40.50.970">
    <property type="match status" value="1"/>
</dbReference>
<dbReference type="InterPro" id="IPR052368">
    <property type="entry name" value="2-oxoacid_oxidoreductase"/>
</dbReference>
<proteinExistence type="predicted"/>
<evidence type="ECO:0000259" key="3">
    <source>
        <dbReference type="Pfam" id="PF17147"/>
    </source>
</evidence>
<feature type="domain" description="Pyruvate:ferredoxin oxidoreductase core" evidence="3">
    <location>
        <begin position="250"/>
        <end position="342"/>
    </location>
</feature>
<dbReference type="SUPFAM" id="SSF52922">
    <property type="entry name" value="TK C-terminal domain-like"/>
    <property type="match status" value="1"/>
</dbReference>
<dbReference type="Gene3D" id="3.40.50.920">
    <property type="match status" value="1"/>
</dbReference>
<dbReference type="SUPFAM" id="SSF52518">
    <property type="entry name" value="Thiamin diphosphate-binding fold (THDP-binding)"/>
    <property type="match status" value="1"/>
</dbReference>
<keyword evidence="1" id="KW-0560">Oxidoreductase</keyword>